<protein>
    <submittedName>
        <fullName evidence="1">Uncharacterized protein</fullName>
    </submittedName>
</protein>
<dbReference type="Pfam" id="PF09952">
    <property type="entry name" value="AbiEi_2"/>
    <property type="match status" value="1"/>
</dbReference>
<gene>
    <name evidence="1" type="ORF">OBE_04496</name>
</gene>
<reference evidence="1" key="1">
    <citation type="journal article" date="2013" name="Environ. Microbiol.">
        <title>Microbiota from the distal guts of lean and obese adolescents exhibit partial functional redundancy besides clear differences in community structure.</title>
        <authorList>
            <person name="Ferrer M."/>
            <person name="Ruiz A."/>
            <person name="Lanza F."/>
            <person name="Haange S.B."/>
            <person name="Oberbach A."/>
            <person name="Till H."/>
            <person name="Bargiela R."/>
            <person name="Campoy C."/>
            <person name="Segura M.T."/>
            <person name="Richter M."/>
            <person name="von Bergen M."/>
            <person name="Seifert J."/>
            <person name="Suarez A."/>
        </authorList>
    </citation>
    <scope>NUCLEOTIDE SEQUENCE</scope>
</reference>
<accession>K1UCL5</accession>
<dbReference type="AlphaFoldDB" id="K1UCL5"/>
<sequence length="67" mass="7604">MGREPAANLTDGYLQPGLFDIYTEIPAAHLIRTGVVKQDANGEIHLYNKFWNWETDNRTVPAILIYA</sequence>
<organism evidence="1">
    <name type="scientific">human gut metagenome</name>
    <dbReference type="NCBI Taxonomy" id="408170"/>
    <lineage>
        <taxon>unclassified sequences</taxon>
        <taxon>metagenomes</taxon>
        <taxon>organismal metagenomes</taxon>
    </lineage>
</organism>
<feature type="non-terminal residue" evidence="1">
    <location>
        <position position="67"/>
    </location>
</feature>
<dbReference type="InterPro" id="IPR019238">
    <property type="entry name" value="AbiEi_2"/>
</dbReference>
<comment type="caution">
    <text evidence="1">The sequence shown here is derived from an EMBL/GenBank/DDBJ whole genome shotgun (WGS) entry which is preliminary data.</text>
</comment>
<name>K1UCL5_9ZZZZ</name>
<proteinExistence type="predicted"/>
<dbReference type="EMBL" id="AJWZ01003056">
    <property type="protein sequence ID" value="EKC69271.1"/>
    <property type="molecule type" value="Genomic_DNA"/>
</dbReference>
<evidence type="ECO:0000313" key="1">
    <source>
        <dbReference type="EMBL" id="EKC69271.1"/>
    </source>
</evidence>